<accession>A0A4Q0Y0R3</accession>
<comment type="caution">
    <text evidence="2">The sequence shown here is derived from an EMBL/GenBank/DDBJ whole genome shotgun (WGS) entry which is preliminary data.</text>
</comment>
<dbReference type="EMBL" id="PDKO01000007">
    <property type="protein sequence ID" value="RXJ62684.1"/>
    <property type="molecule type" value="Genomic_DNA"/>
</dbReference>
<evidence type="ECO:0000256" key="1">
    <source>
        <dbReference type="SAM" id="SignalP"/>
    </source>
</evidence>
<name>A0A4Q0Y0R3_9BACT</name>
<dbReference type="Proteomes" id="UP000290191">
    <property type="component" value="Unassembled WGS sequence"/>
</dbReference>
<dbReference type="SUPFAM" id="SSF160387">
    <property type="entry name" value="NosL/MerB-like"/>
    <property type="match status" value="1"/>
</dbReference>
<keyword evidence="1" id="KW-0732">Signal</keyword>
<dbReference type="PANTHER" id="PTHR41247:SF1">
    <property type="entry name" value="HTH-TYPE TRANSCRIPTIONAL REPRESSOR YCNK"/>
    <property type="match status" value="1"/>
</dbReference>
<feature type="signal peptide" evidence="1">
    <location>
        <begin position="1"/>
        <end position="20"/>
    </location>
</feature>
<dbReference type="RefSeq" id="WP_129082278.1">
    <property type="nucleotide sequence ID" value="NZ_CP041070.1"/>
</dbReference>
<dbReference type="PANTHER" id="PTHR41247">
    <property type="entry name" value="HTH-TYPE TRANSCRIPTIONAL REPRESSOR YCNK"/>
    <property type="match status" value="1"/>
</dbReference>
<dbReference type="Gene3D" id="3.30.70.2050">
    <property type="match status" value="1"/>
</dbReference>
<proteinExistence type="predicted"/>
<evidence type="ECO:0000313" key="2">
    <source>
        <dbReference type="EMBL" id="RXJ62684.1"/>
    </source>
</evidence>
<evidence type="ECO:0008006" key="4">
    <source>
        <dbReference type="Google" id="ProtNLM"/>
    </source>
</evidence>
<dbReference type="OrthoDB" id="982633at2"/>
<protein>
    <recommendedName>
        <fullName evidence="4">NosL family protein</fullName>
    </recommendedName>
</protein>
<dbReference type="STRING" id="877500.GCA_000935065_02007"/>
<feature type="chain" id="PRO_5020220020" description="NosL family protein" evidence="1">
    <location>
        <begin position="21"/>
        <end position="232"/>
    </location>
</feature>
<evidence type="ECO:0000313" key="3">
    <source>
        <dbReference type="Proteomes" id="UP000290191"/>
    </source>
</evidence>
<dbReference type="InterPro" id="IPR008719">
    <property type="entry name" value="N2O_reductase_NosL"/>
</dbReference>
<dbReference type="Pfam" id="PF05573">
    <property type="entry name" value="NosL"/>
    <property type="match status" value="1"/>
</dbReference>
<keyword evidence="3" id="KW-1185">Reference proteome</keyword>
<organism evidence="2 3">
    <name type="scientific">Halarcobacter anaerophilus</name>
    <dbReference type="NCBI Taxonomy" id="877500"/>
    <lineage>
        <taxon>Bacteria</taxon>
        <taxon>Pseudomonadati</taxon>
        <taxon>Campylobacterota</taxon>
        <taxon>Epsilonproteobacteria</taxon>
        <taxon>Campylobacterales</taxon>
        <taxon>Arcobacteraceae</taxon>
        <taxon>Halarcobacter</taxon>
    </lineage>
</organism>
<gene>
    <name evidence="2" type="ORF">CRV06_09465</name>
</gene>
<reference evidence="2 3" key="1">
    <citation type="submission" date="2017-10" db="EMBL/GenBank/DDBJ databases">
        <title>Genomics of the genus Arcobacter.</title>
        <authorList>
            <person name="Perez-Cataluna A."/>
            <person name="Figueras M.J."/>
        </authorList>
    </citation>
    <scope>NUCLEOTIDE SEQUENCE [LARGE SCALE GENOMIC DNA]</scope>
    <source>
        <strain evidence="2 3">DSM 24636</strain>
    </source>
</reference>
<dbReference type="AlphaFoldDB" id="A0A4Q0Y0R3"/>
<sequence length="232" mass="26215">MKKILVMLFSLFALITMLNAENTQQNKPKMAYQAVPAQKATIVQKGDEKNYCPICGMTLPMFYKTNHAAKAQGEEKQYCSIHCMVEDKELNGTKLTDMRVVDNKSLKLISVKEAFYVVGSSKPGTMTMTSKYAFKNLDDAKAFQKENGGEIKNFDEVYAQVAKGLEKEKKMVAQKQAKMQKMGEKIYEKMCKKTDMKFTSTAQAKAYITKNKLCGNMKGKKLQAVGIYLSRR</sequence>